<reference evidence="1" key="1">
    <citation type="submission" date="2021-01" db="EMBL/GenBank/DDBJ databases">
        <authorList>
            <consortium name="Genoscope - CEA"/>
            <person name="William W."/>
        </authorList>
    </citation>
    <scope>NUCLEOTIDE SEQUENCE</scope>
</reference>
<dbReference type="AlphaFoldDB" id="A0A816WEM7"/>
<accession>A0A816WEM7</accession>
<gene>
    <name evidence="1" type="ORF">DARMORV10_A03P68460.1</name>
</gene>
<proteinExistence type="predicted"/>
<organism evidence="1">
    <name type="scientific">Brassica napus</name>
    <name type="common">Rape</name>
    <dbReference type="NCBI Taxonomy" id="3708"/>
    <lineage>
        <taxon>Eukaryota</taxon>
        <taxon>Viridiplantae</taxon>
        <taxon>Streptophyta</taxon>
        <taxon>Embryophyta</taxon>
        <taxon>Tracheophyta</taxon>
        <taxon>Spermatophyta</taxon>
        <taxon>Magnoliopsida</taxon>
        <taxon>eudicotyledons</taxon>
        <taxon>Gunneridae</taxon>
        <taxon>Pentapetalae</taxon>
        <taxon>rosids</taxon>
        <taxon>malvids</taxon>
        <taxon>Brassicales</taxon>
        <taxon>Brassicaceae</taxon>
        <taxon>Brassiceae</taxon>
        <taxon>Brassica</taxon>
    </lineage>
</organism>
<name>A0A816WEM7_BRANA</name>
<evidence type="ECO:0000313" key="1">
    <source>
        <dbReference type="EMBL" id="CAF2134256.1"/>
    </source>
</evidence>
<dbReference type="EMBL" id="HG994357">
    <property type="protein sequence ID" value="CAF2134256.1"/>
    <property type="molecule type" value="Genomic_DNA"/>
</dbReference>
<sequence>MYELSFFDVTRSNHHFKLCNSFVSIHLNKSRRLLKWTWSAGNDKI</sequence>
<protein>
    <submittedName>
        <fullName evidence="1">(rape) hypothetical protein</fullName>
    </submittedName>
</protein>
<dbReference type="Proteomes" id="UP001295469">
    <property type="component" value="Chromosome A03"/>
</dbReference>